<evidence type="ECO:0000256" key="1">
    <source>
        <dbReference type="ARBA" id="ARBA00022737"/>
    </source>
</evidence>
<dbReference type="SUPFAM" id="SSF48403">
    <property type="entry name" value="Ankyrin repeat"/>
    <property type="match status" value="1"/>
</dbReference>
<evidence type="ECO:0000256" key="3">
    <source>
        <dbReference type="PROSITE-ProRule" id="PRU00023"/>
    </source>
</evidence>
<dbReference type="PROSITE" id="PS50088">
    <property type="entry name" value="ANK_REPEAT"/>
    <property type="match status" value="5"/>
</dbReference>
<feature type="repeat" description="ANK" evidence="3">
    <location>
        <begin position="150"/>
        <end position="179"/>
    </location>
</feature>
<dbReference type="PROSITE" id="PS50297">
    <property type="entry name" value="ANK_REP_REGION"/>
    <property type="match status" value="5"/>
</dbReference>
<feature type="repeat" description="ANK" evidence="3">
    <location>
        <begin position="355"/>
        <end position="387"/>
    </location>
</feature>
<evidence type="ECO:0000313" key="4">
    <source>
        <dbReference type="EMBL" id="OGF58597.1"/>
    </source>
</evidence>
<reference evidence="4 5" key="1">
    <citation type="journal article" date="2016" name="Nat. Commun.">
        <title>Thousands of microbial genomes shed light on interconnected biogeochemical processes in an aquifer system.</title>
        <authorList>
            <person name="Anantharaman K."/>
            <person name="Brown C.T."/>
            <person name="Hug L.A."/>
            <person name="Sharon I."/>
            <person name="Castelle C.J."/>
            <person name="Probst A.J."/>
            <person name="Thomas B.C."/>
            <person name="Singh A."/>
            <person name="Wilkins M.J."/>
            <person name="Karaoz U."/>
            <person name="Brodie E.L."/>
            <person name="Williams K.H."/>
            <person name="Hubbard S.S."/>
            <person name="Banfield J.F."/>
        </authorList>
    </citation>
    <scope>NUCLEOTIDE SEQUENCE [LARGE SCALE GENOMIC DNA]</scope>
</reference>
<protein>
    <submittedName>
        <fullName evidence="4">Uncharacterized protein</fullName>
    </submittedName>
</protein>
<feature type="repeat" description="ANK" evidence="3">
    <location>
        <begin position="322"/>
        <end position="354"/>
    </location>
</feature>
<keyword evidence="1" id="KW-0677">Repeat</keyword>
<evidence type="ECO:0000313" key="5">
    <source>
        <dbReference type="Proteomes" id="UP000178943"/>
    </source>
</evidence>
<dbReference type="PANTHER" id="PTHR24201">
    <property type="entry name" value="ANK_REP_REGION DOMAIN-CONTAINING PROTEIN"/>
    <property type="match status" value="1"/>
</dbReference>
<dbReference type="AlphaFoldDB" id="A0A1F5V590"/>
<dbReference type="Gene3D" id="1.25.40.20">
    <property type="entry name" value="Ankyrin repeat-containing domain"/>
    <property type="match status" value="2"/>
</dbReference>
<accession>A0A1F5V590</accession>
<sequence length="418" mass="45413">MIVVIIAFIVILIIKDNLAKSKLARQLCPGKKLSLNGCYYEMGKGHSAKEVHEFFLKTRRCIFFAASLIDGPNEFRMVEWYDCGWDNTFWIFYDEKGITNGIDRPAFAGDAHTSYSYDQMRFYLAALDDDLKTVRELIGRGIDINKKTVVGQTALHYANMNGHADVIGELIKAGADVHAGLGIDRPGWSPIFYAASYGNADAVQALIKAGADVNIVDIEGKSPIFYAAESGNVEIIELLIKKGAKVDLADKEGKSPLMAALENLQLEAAHVLRDTSSAIDKGTEDTIATVELAIAASKGDINKAQALISDGINVNSKWPPYRSKPILHYAVENNQAAMVKLLLASGVEADAWDANQWTALMLAAANGNEDIVKELIANGADINAQVDSKSAISLAVNSNIINILKNAGAKYLEHPSKR</sequence>
<dbReference type="InterPro" id="IPR050776">
    <property type="entry name" value="Ank_Repeat/CDKN_Inhibitor"/>
</dbReference>
<dbReference type="InterPro" id="IPR036770">
    <property type="entry name" value="Ankyrin_rpt-contain_sf"/>
</dbReference>
<dbReference type="PANTHER" id="PTHR24201:SF2">
    <property type="entry name" value="ANKYRIN REPEAT DOMAIN-CONTAINING PROTEIN 42"/>
    <property type="match status" value="1"/>
</dbReference>
<feature type="repeat" description="ANK" evidence="3">
    <location>
        <begin position="186"/>
        <end position="218"/>
    </location>
</feature>
<dbReference type="InterPro" id="IPR002110">
    <property type="entry name" value="Ankyrin_rpt"/>
</dbReference>
<dbReference type="PRINTS" id="PR01415">
    <property type="entry name" value="ANKYRIN"/>
</dbReference>
<feature type="repeat" description="ANK" evidence="3">
    <location>
        <begin position="219"/>
        <end position="251"/>
    </location>
</feature>
<keyword evidence="2 3" id="KW-0040">ANK repeat</keyword>
<dbReference type="SMART" id="SM00248">
    <property type="entry name" value="ANK"/>
    <property type="match status" value="8"/>
</dbReference>
<name>A0A1F5V590_9BACT</name>
<evidence type="ECO:0000256" key="2">
    <source>
        <dbReference type="ARBA" id="ARBA00023043"/>
    </source>
</evidence>
<organism evidence="4 5">
    <name type="scientific">Candidatus Fischerbacteria bacterium RBG_13_37_8</name>
    <dbReference type="NCBI Taxonomy" id="1817863"/>
    <lineage>
        <taxon>Bacteria</taxon>
        <taxon>Candidatus Fischeribacteriota</taxon>
    </lineage>
</organism>
<dbReference type="Pfam" id="PF12796">
    <property type="entry name" value="Ank_2"/>
    <property type="match status" value="2"/>
</dbReference>
<comment type="caution">
    <text evidence="4">The sequence shown here is derived from an EMBL/GenBank/DDBJ whole genome shotgun (WGS) entry which is preliminary data.</text>
</comment>
<dbReference type="STRING" id="1817863.A2Y62_07945"/>
<proteinExistence type="predicted"/>
<dbReference type="Pfam" id="PF13637">
    <property type="entry name" value="Ank_4"/>
    <property type="match status" value="1"/>
</dbReference>
<gene>
    <name evidence="4" type="ORF">A2Y62_07945</name>
</gene>
<dbReference type="EMBL" id="MFGW01000244">
    <property type="protein sequence ID" value="OGF58597.1"/>
    <property type="molecule type" value="Genomic_DNA"/>
</dbReference>
<dbReference type="Proteomes" id="UP000178943">
    <property type="component" value="Unassembled WGS sequence"/>
</dbReference>